<dbReference type="InterPro" id="IPR036508">
    <property type="entry name" value="Chitin-bd_dom_sf"/>
</dbReference>
<keyword evidence="5" id="KW-0325">Glycoprotein</keyword>
<reference evidence="8 9" key="1">
    <citation type="submission" date="2013-11" db="EMBL/GenBank/DDBJ databases">
        <title>Genome sequencing of Stegodyphus mimosarum.</title>
        <authorList>
            <person name="Bechsgaard J."/>
        </authorList>
    </citation>
    <scope>NUCLEOTIDE SEQUENCE [LARGE SCALE GENOMIC DNA]</scope>
</reference>
<evidence type="ECO:0000256" key="5">
    <source>
        <dbReference type="ARBA" id="ARBA00023180"/>
    </source>
</evidence>
<keyword evidence="4" id="KW-1015">Disulfide bond</keyword>
<proteinExistence type="predicted"/>
<dbReference type="GO" id="GO:0005576">
    <property type="term" value="C:extracellular region"/>
    <property type="evidence" value="ECO:0007669"/>
    <property type="project" value="InterPro"/>
</dbReference>
<feature type="chain" id="PRO_5001830788" evidence="6">
    <location>
        <begin position="21"/>
        <end position="251"/>
    </location>
</feature>
<dbReference type="STRING" id="407821.A0A087UR50"/>
<keyword evidence="2 6" id="KW-0732">Signal</keyword>
<evidence type="ECO:0000256" key="6">
    <source>
        <dbReference type="SAM" id="SignalP"/>
    </source>
</evidence>
<evidence type="ECO:0000256" key="4">
    <source>
        <dbReference type="ARBA" id="ARBA00023157"/>
    </source>
</evidence>
<dbReference type="SUPFAM" id="SSF57625">
    <property type="entry name" value="Invertebrate chitin-binding proteins"/>
    <property type="match status" value="3"/>
</dbReference>
<evidence type="ECO:0000313" key="8">
    <source>
        <dbReference type="EMBL" id="KFM79839.1"/>
    </source>
</evidence>
<dbReference type="EMBL" id="KK121151">
    <property type="protein sequence ID" value="KFM79839.1"/>
    <property type="molecule type" value="Genomic_DNA"/>
</dbReference>
<dbReference type="PANTHER" id="PTHR23301">
    <property type="entry name" value="CHITIN BINDING PERITROPHIN-A"/>
    <property type="match status" value="1"/>
</dbReference>
<feature type="signal peptide" evidence="6">
    <location>
        <begin position="1"/>
        <end position="20"/>
    </location>
</feature>
<dbReference type="AlphaFoldDB" id="A0A087UR50"/>
<dbReference type="PROSITE" id="PS50940">
    <property type="entry name" value="CHIT_BIND_II"/>
    <property type="match status" value="3"/>
</dbReference>
<evidence type="ECO:0000256" key="3">
    <source>
        <dbReference type="ARBA" id="ARBA00022737"/>
    </source>
</evidence>
<evidence type="ECO:0000259" key="7">
    <source>
        <dbReference type="PROSITE" id="PS50940"/>
    </source>
</evidence>
<dbReference type="PANTHER" id="PTHR23301:SF0">
    <property type="entry name" value="CHITIN-BINDING TYPE-2 DOMAIN-CONTAINING PROTEIN-RELATED"/>
    <property type="match status" value="1"/>
</dbReference>
<gene>
    <name evidence="8" type="ORF">X975_10018</name>
</gene>
<name>A0A087UR50_STEMI</name>
<evidence type="ECO:0000313" key="9">
    <source>
        <dbReference type="Proteomes" id="UP000054359"/>
    </source>
</evidence>
<organism evidence="8 9">
    <name type="scientific">Stegodyphus mimosarum</name>
    <name type="common">African social velvet spider</name>
    <dbReference type="NCBI Taxonomy" id="407821"/>
    <lineage>
        <taxon>Eukaryota</taxon>
        <taxon>Metazoa</taxon>
        <taxon>Ecdysozoa</taxon>
        <taxon>Arthropoda</taxon>
        <taxon>Chelicerata</taxon>
        <taxon>Arachnida</taxon>
        <taxon>Araneae</taxon>
        <taxon>Araneomorphae</taxon>
        <taxon>Entelegynae</taxon>
        <taxon>Eresoidea</taxon>
        <taxon>Eresidae</taxon>
        <taxon>Stegodyphus</taxon>
    </lineage>
</organism>
<accession>A0A087UR50</accession>
<keyword evidence="3" id="KW-0677">Repeat</keyword>
<feature type="non-terminal residue" evidence="8">
    <location>
        <position position="251"/>
    </location>
</feature>
<dbReference type="SMART" id="SM00494">
    <property type="entry name" value="ChtBD2"/>
    <property type="match status" value="3"/>
</dbReference>
<evidence type="ECO:0000256" key="2">
    <source>
        <dbReference type="ARBA" id="ARBA00022729"/>
    </source>
</evidence>
<sequence>MLRRLCIFSVMFFIVFISSAIEEEKITTKINLDESSEEADDEYPEISCPAVNPKHPVFLPHPTNCRKFFICDSGIPHPKTCTSSLHFNPKVSACDFPANSGCDSNDFVTPKKKDNKETGLNVDCPSESKNYPVLLPHETDCEKFYICSGGIPHLSRCQLGTHFNPKLQVCDFPNRAQCDNAAPLASDGFPSPFCPSVNGKHPIFYRHPSNCSVYYMCGNGLAYEFVCPSRLHFNLRKKVCDYEWNAKCQSG</sequence>
<dbReference type="InterPro" id="IPR002557">
    <property type="entry name" value="Chitin-bd_dom"/>
</dbReference>
<dbReference type="InterPro" id="IPR051940">
    <property type="entry name" value="Chitin_bind-dev_reg"/>
</dbReference>
<dbReference type="OMA" id="LFYYCVW"/>
<keyword evidence="9" id="KW-1185">Reference proteome</keyword>
<dbReference type="OrthoDB" id="6410424at2759"/>
<dbReference type="Gene3D" id="2.170.140.10">
    <property type="entry name" value="Chitin binding domain"/>
    <property type="match status" value="3"/>
</dbReference>
<feature type="domain" description="Chitin-binding type-2" evidence="7">
    <location>
        <begin position="121"/>
        <end position="180"/>
    </location>
</feature>
<dbReference type="Proteomes" id="UP000054359">
    <property type="component" value="Unassembled WGS sequence"/>
</dbReference>
<feature type="domain" description="Chitin-binding type-2" evidence="7">
    <location>
        <begin position="45"/>
        <end position="104"/>
    </location>
</feature>
<feature type="domain" description="Chitin-binding type-2" evidence="7">
    <location>
        <begin position="191"/>
        <end position="250"/>
    </location>
</feature>
<dbReference type="Pfam" id="PF01607">
    <property type="entry name" value="CBM_14"/>
    <property type="match status" value="3"/>
</dbReference>
<evidence type="ECO:0000256" key="1">
    <source>
        <dbReference type="ARBA" id="ARBA00022669"/>
    </source>
</evidence>
<protein>
    <submittedName>
        <fullName evidence="8">Peritrophin-1</fullName>
    </submittedName>
</protein>
<keyword evidence="1" id="KW-0147">Chitin-binding</keyword>
<dbReference type="GO" id="GO:0008061">
    <property type="term" value="F:chitin binding"/>
    <property type="evidence" value="ECO:0007669"/>
    <property type="project" value="UniProtKB-KW"/>
</dbReference>